<evidence type="ECO:0000313" key="9">
    <source>
        <dbReference type="EMBL" id="KTW27921.1"/>
    </source>
</evidence>
<keyword evidence="4" id="KW-0689">Ribosomal protein</keyword>
<dbReference type="EMBL" id="LFWA01000013">
    <property type="protein sequence ID" value="KTW27921.1"/>
    <property type="molecule type" value="Genomic_DNA"/>
</dbReference>
<evidence type="ECO:0000313" key="10">
    <source>
        <dbReference type="Proteomes" id="UP000053447"/>
    </source>
</evidence>
<dbReference type="GO" id="GO:0005762">
    <property type="term" value="C:mitochondrial large ribosomal subunit"/>
    <property type="evidence" value="ECO:0007669"/>
    <property type="project" value="TreeGrafter"/>
</dbReference>
<dbReference type="InterPro" id="IPR021757">
    <property type="entry name" value="Ribosomal_mL46_N"/>
</dbReference>
<dbReference type="RefSeq" id="XP_018228692.1">
    <property type="nucleotide sequence ID" value="XM_018375151.1"/>
</dbReference>
<organism evidence="9 10">
    <name type="scientific">Pneumocystis jirovecii (strain RU7)</name>
    <name type="common">Human pneumocystis pneumonia agent</name>
    <dbReference type="NCBI Taxonomy" id="1408657"/>
    <lineage>
        <taxon>Eukaryota</taxon>
        <taxon>Fungi</taxon>
        <taxon>Dikarya</taxon>
        <taxon>Ascomycota</taxon>
        <taxon>Taphrinomycotina</taxon>
        <taxon>Pneumocystomycetes</taxon>
        <taxon>Pneumocystaceae</taxon>
        <taxon>Pneumocystis</taxon>
    </lineage>
</organism>
<evidence type="ECO:0000256" key="1">
    <source>
        <dbReference type="ARBA" id="ARBA00004173"/>
    </source>
</evidence>
<keyword evidence="6" id="KW-0687">Ribonucleoprotein</keyword>
<dbReference type="PANTHER" id="PTHR13124:SF12">
    <property type="entry name" value="LARGE RIBOSOMAL SUBUNIT PROTEIN ML46"/>
    <property type="match status" value="1"/>
</dbReference>
<dbReference type="Pfam" id="PF11788">
    <property type="entry name" value="MRP-L46"/>
    <property type="match status" value="1"/>
</dbReference>
<dbReference type="VEuPathDB" id="FungiDB:T551_02888"/>
<evidence type="ECO:0000256" key="6">
    <source>
        <dbReference type="ARBA" id="ARBA00023274"/>
    </source>
</evidence>
<evidence type="ECO:0000259" key="8">
    <source>
        <dbReference type="Pfam" id="PF11788"/>
    </source>
</evidence>
<accession>A0A0W4ZHT1</accession>
<comment type="caution">
    <text evidence="9">The sequence shown here is derived from an EMBL/GenBank/DDBJ whole genome shotgun (WGS) entry which is preliminary data.</text>
</comment>
<dbReference type="CDD" id="cd04661">
    <property type="entry name" value="NUDIX_MRP_L46"/>
    <property type="match status" value="1"/>
</dbReference>
<reference evidence="10" key="1">
    <citation type="journal article" date="2016" name="Nat. Commun.">
        <title>Genome analysis of three Pneumocystis species reveals adaptation mechanisms to life exclusively in mammalian hosts.</title>
        <authorList>
            <person name="Ma L."/>
            <person name="Chen Z."/>
            <person name="Huang D.W."/>
            <person name="Kutty G."/>
            <person name="Ishihara M."/>
            <person name="Wang H."/>
            <person name="Abouelleil A."/>
            <person name="Bishop L."/>
            <person name="Davey E."/>
            <person name="Deng R."/>
            <person name="Deng X."/>
            <person name="Fan L."/>
            <person name="Fantoni G."/>
            <person name="Fitzgerald M."/>
            <person name="Gogineni E."/>
            <person name="Goldberg J.M."/>
            <person name="Handley G."/>
            <person name="Hu X."/>
            <person name="Huber C."/>
            <person name="Jiao X."/>
            <person name="Jones K."/>
            <person name="Levin J.Z."/>
            <person name="Liu Y."/>
            <person name="Macdonald P."/>
            <person name="Melnikov A."/>
            <person name="Raley C."/>
            <person name="Sassi M."/>
            <person name="Sherman B.T."/>
            <person name="Song X."/>
            <person name="Sykes S."/>
            <person name="Tran B."/>
            <person name="Walsh L."/>
            <person name="Xia Y."/>
            <person name="Yang J."/>
            <person name="Young S."/>
            <person name="Zeng Q."/>
            <person name="Zheng X."/>
            <person name="Stephens R."/>
            <person name="Nusbaum C."/>
            <person name="Birren B.W."/>
            <person name="Azadi P."/>
            <person name="Lempicki R.A."/>
            <person name="Cuomo C.A."/>
            <person name="Kovacs J.A."/>
        </authorList>
    </citation>
    <scope>NUCLEOTIDE SEQUENCE [LARGE SCALE GENOMIC DNA]</scope>
    <source>
        <strain evidence="10">RU7</strain>
    </source>
</reference>
<name>A0A0W4ZHT1_PNEJ7</name>
<keyword evidence="5" id="KW-0496">Mitochondrion</keyword>
<sequence length="282" mass="33222">MRFPNLRFFSCFSRILEENDIEKMISYPIDELQPKIPRLYRILVATVLLRSPIISPEQTPFEKAYYAYQRQLSERLAAPFPVEFYFKKGSLAEKKWHENEAKRRKTGFFSDDVYDEAREEKERIALSRETEADRKGDLRSLERKLDKTLYLLVKKPREEHCWQFPQGLVTDDDVLHTAAKRSLSNICGNNMNIWYVGCTPIGNGKYKYPEGYSNEFYGAKVGPFFLNMSLILVQIFFMRARIMAGQVKLNSTVAVDWVWVTKDEIRQYVSKTYWNNIRAMLS</sequence>
<dbReference type="OrthoDB" id="414075at2759"/>
<dbReference type="GO" id="GO:0003735">
    <property type="term" value="F:structural constituent of ribosome"/>
    <property type="evidence" value="ECO:0007669"/>
    <property type="project" value="InterPro"/>
</dbReference>
<feature type="domain" description="Large ribosomal subunit protein mL46 N-terminal" evidence="8">
    <location>
        <begin position="40"/>
        <end position="124"/>
    </location>
</feature>
<evidence type="ECO:0000256" key="4">
    <source>
        <dbReference type="ARBA" id="ARBA00022980"/>
    </source>
</evidence>
<dbReference type="SUPFAM" id="SSF55811">
    <property type="entry name" value="Nudix"/>
    <property type="match status" value="1"/>
</dbReference>
<gene>
    <name evidence="9" type="ORF">T551_02888</name>
</gene>
<dbReference type="GeneID" id="28941406"/>
<evidence type="ECO:0000256" key="3">
    <source>
        <dbReference type="ARBA" id="ARBA00022946"/>
    </source>
</evidence>
<protein>
    <recommendedName>
        <fullName evidence="7">Large ribosomal subunit protein mL46</fullName>
    </recommendedName>
</protein>
<evidence type="ECO:0000256" key="2">
    <source>
        <dbReference type="ARBA" id="ARBA00009070"/>
    </source>
</evidence>
<dbReference type="GO" id="GO:0005743">
    <property type="term" value="C:mitochondrial inner membrane"/>
    <property type="evidence" value="ECO:0007669"/>
    <property type="project" value="UniProtKB-ARBA"/>
</dbReference>
<dbReference type="InterPro" id="IPR015797">
    <property type="entry name" value="NUDIX_hydrolase-like_dom_sf"/>
</dbReference>
<proteinExistence type="inferred from homology"/>
<dbReference type="PANTHER" id="PTHR13124">
    <property type="entry name" value="39S RIBOSOMAL PROTEIN L46, MITOCHONDRIAL PRECURSOR-RELATED"/>
    <property type="match status" value="1"/>
</dbReference>
<comment type="subcellular location">
    <subcellularLocation>
        <location evidence="1">Mitochondrion</location>
    </subcellularLocation>
</comment>
<dbReference type="FunFam" id="3.90.79.10:FF:000018">
    <property type="entry name" value="39S ribosomal protein L46, mitochondrial"/>
    <property type="match status" value="1"/>
</dbReference>
<dbReference type="Gene3D" id="3.90.79.10">
    <property type="entry name" value="Nucleoside Triphosphate Pyrophosphohydrolase"/>
    <property type="match status" value="1"/>
</dbReference>
<comment type="similarity">
    <text evidence="2">Belongs to the mitochondrion-specific ribosomal protein mL46 family.</text>
</comment>
<dbReference type="InterPro" id="IPR033650">
    <property type="entry name" value="Ribosomal_mL46_NUDIX"/>
</dbReference>
<dbReference type="InterPro" id="IPR040008">
    <property type="entry name" value="Ribosomal_mL46"/>
</dbReference>
<dbReference type="Proteomes" id="UP000053447">
    <property type="component" value="Unassembled WGS sequence"/>
</dbReference>
<keyword evidence="10" id="KW-1185">Reference proteome</keyword>
<dbReference type="STRING" id="1408657.A0A0W4ZHT1"/>
<evidence type="ECO:0000256" key="7">
    <source>
        <dbReference type="ARBA" id="ARBA00035190"/>
    </source>
</evidence>
<keyword evidence="3" id="KW-0809">Transit peptide</keyword>
<evidence type="ECO:0000256" key="5">
    <source>
        <dbReference type="ARBA" id="ARBA00023128"/>
    </source>
</evidence>
<dbReference type="AlphaFoldDB" id="A0A0W4ZHT1"/>